<dbReference type="KEGG" id="vg:5600535"/>
<dbReference type="Proteomes" id="UP000001133">
    <property type="component" value="Segment"/>
</dbReference>
<sequence>MEWAVSLLHLWDKKEGKVMEKLEIKRNTAQGEGFEVVIYPKARRLNGNAILSKGLAAVYRQKALAKGIDLERLLGSTNGAAVLDQDDLRAIFVPAVDLGTQSVDFSAIDRAVAEAVFNGIRPIIVYWWDEESRRFAEALHDGENIIARYNAVEAFRNRLELQPTWPREDSVFITVNPRLRVKMEVAEAFVRSMPQSVLVTIARVSNLPFIQAAKTAGKRVVVLDPGLTPSWREETKALLEGAELVSTAQAYTPGAVTATVRSALPTVAKAFGIEPPGLRSEAGLVPTNLWEKVKTFSQIQTSA</sequence>
<protein>
    <submittedName>
        <fullName evidence="1">Uncharacterized protein</fullName>
    </submittedName>
</protein>
<name>A7XXN3_BP742</name>
<dbReference type="GeneID" id="5600535"/>
<evidence type="ECO:0000313" key="2">
    <source>
        <dbReference type="Proteomes" id="UP000001133"/>
    </source>
</evidence>
<gene>
    <name evidence="1" type="ORF">P74p61</name>
</gene>
<dbReference type="EMBL" id="EU100884">
    <property type="protein sequence ID" value="ABU97011.1"/>
    <property type="molecule type" value="Genomic_DNA"/>
</dbReference>
<keyword evidence="2" id="KW-1185">Reference proteome</keyword>
<proteinExistence type="predicted"/>
<dbReference type="RefSeq" id="YP_001468031.1">
    <property type="nucleotide sequence ID" value="NC_009804.1"/>
</dbReference>
<evidence type="ECO:0000313" key="1">
    <source>
        <dbReference type="EMBL" id="ABU97011.1"/>
    </source>
</evidence>
<organism evidence="1 2">
    <name type="scientific">Thermus phage P74-26</name>
    <dbReference type="NCBI Taxonomy" id="2914007"/>
    <lineage>
        <taxon>Viruses</taxon>
        <taxon>Duplodnaviria</taxon>
        <taxon>Heunggongvirae</taxon>
        <taxon>Uroviricota</taxon>
        <taxon>Caudoviricetes</taxon>
        <taxon>Oshimavirus</taxon>
        <taxon>Thermus virus P74-26</taxon>
    </lineage>
</organism>
<reference evidence="1 2" key="1">
    <citation type="journal article" date="2008" name="J. Mol. Biol.">
        <title>Genome comparison and proteomic characterization of Thermus thermophilus bacteriophages P23-45 and P74-26: siphoviruses with triplex-forming sequences and the longest known tails.</title>
        <authorList>
            <person name="Minakhin L."/>
            <person name="Goel M."/>
            <person name="Berdygulova Z."/>
            <person name="Ramanculov E."/>
            <person name="Florens L."/>
            <person name="Glazko G."/>
            <person name="Karamychev V.N."/>
            <person name="Slesarev A.I."/>
            <person name="Kozyavkin S.A."/>
            <person name="Khromov I."/>
            <person name="Ackermann H.W."/>
            <person name="Washburn M."/>
            <person name="Mushegian A."/>
            <person name="Severinov K."/>
        </authorList>
    </citation>
    <scope>NUCLEOTIDE SEQUENCE</scope>
</reference>
<accession>A7XXN3</accession>